<evidence type="ECO:0000313" key="3">
    <source>
        <dbReference type="Proteomes" id="UP001203852"/>
    </source>
</evidence>
<evidence type="ECO:0000256" key="1">
    <source>
        <dbReference type="SAM" id="MobiDB-lite"/>
    </source>
</evidence>
<accession>A0AAN6E871</accession>
<gene>
    <name evidence="2" type="ORF">EDD36DRAFT_414471</name>
</gene>
<proteinExistence type="predicted"/>
<organism evidence="2 3">
    <name type="scientific">Exophiala viscosa</name>
    <dbReference type="NCBI Taxonomy" id="2486360"/>
    <lineage>
        <taxon>Eukaryota</taxon>
        <taxon>Fungi</taxon>
        <taxon>Dikarya</taxon>
        <taxon>Ascomycota</taxon>
        <taxon>Pezizomycotina</taxon>
        <taxon>Eurotiomycetes</taxon>
        <taxon>Chaetothyriomycetidae</taxon>
        <taxon>Chaetothyriales</taxon>
        <taxon>Herpotrichiellaceae</taxon>
        <taxon>Exophiala</taxon>
    </lineage>
</organism>
<sequence>MEAIPPIKQEELQQDLEAEGVQLKTDEEAANLDLDEEELLLKLRLIRLKRKRLQAKAEQRQSSAQSATPSITRSVSTTSEHQRISTTSLPIHPGPVLIDLLSDDEEPHIKLEANHDSKSKSVPRLEPIVPSTEDTAMTGVTSELLSEEGRARSPSRQRTEESLSMHRSRDAPTRGASEDQAADHRASVPSEASKTTMLAPRSQPQVRGPRKKLDKLKIRLRTSIPNKPISAGTPAPPLQHRPTKRSTLQQKVVTEPLMKPRKKRLTRKEQLEQEAGELRDSESTTNIYIRDPRTRPPEGAYSFGLIVEDTQRMLARFCLRTIEYICSWLCLTGEGRAPAEVTTILGPIRQRVCASGYTSIEDFVKDVGSLVKNQVFGGCDEPYIRRYLQEHEDNWRNCQLLCEQERDDEKRMGIVDDWVVLAEKG</sequence>
<feature type="compositionally biased region" description="Basic and acidic residues" evidence="1">
    <location>
        <begin position="147"/>
        <end position="172"/>
    </location>
</feature>
<protein>
    <submittedName>
        <fullName evidence="2">Uncharacterized protein</fullName>
    </submittedName>
</protein>
<name>A0AAN6E871_9EURO</name>
<feature type="compositionally biased region" description="Polar residues" evidence="1">
    <location>
        <begin position="60"/>
        <end position="89"/>
    </location>
</feature>
<feature type="compositionally biased region" description="Basic and acidic residues" evidence="1">
    <location>
        <begin position="267"/>
        <end position="280"/>
    </location>
</feature>
<keyword evidence="3" id="KW-1185">Reference proteome</keyword>
<feature type="compositionally biased region" description="Polar residues" evidence="1">
    <location>
        <begin position="132"/>
        <end position="144"/>
    </location>
</feature>
<feature type="region of interest" description="Disordered" evidence="1">
    <location>
        <begin position="111"/>
        <end position="247"/>
    </location>
</feature>
<dbReference type="Proteomes" id="UP001203852">
    <property type="component" value="Unassembled WGS sequence"/>
</dbReference>
<feature type="region of interest" description="Disordered" evidence="1">
    <location>
        <begin position="55"/>
        <end position="98"/>
    </location>
</feature>
<dbReference type="EMBL" id="MU404350">
    <property type="protein sequence ID" value="KAI1618814.1"/>
    <property type="molecule type" value="Genomic_DNA"/>
</dbReference>
<reference evidence="2" key="1">
    <citation type="journal article" date="2022" name="bioRxiv">
        <title>Deciphering the potential niche of two novel black yeast fungi from a biological soil crust based on their genomes, phenotypes, and melanin regulation.</title>
        <authorList>
            <consortium name="DOE Joint Genome Institute"/>
            <person name="Carr E.C."/>
            <person name="Barton Q."/>
            <person name="Grambo S."/>
            <person name="Sullivan M."/>
            <person name="Renfro C.M."/>
            <person name="Kuo A."/>
            <person name="Pangilinan J."/>
            <person name="Lipzen A."/>
            <person name="Keymanesh K."/>
            <person name="Savage E."/>
            <person name="Barry K."/>
            <person name="Grigoriev I.V."/>
            <person name="Riekhof W.R."/>
            <person name="Harris S.S."/>
        </authorList>
    </citation>
    <scope>NUCLEOTIDE SEQUENCE</scope>
    <source>
        <strain evidence="2">JF 03-4F</strain>
    </source>
</reference>
<evidence type="ECO:0000313" key="2">
    <source>
        <dbReference type="EMBL" id="KAI1618814.1"/>
    </source>
</evidence>
<comment type="caution">
    <text evidence="2">The sequence shown here is derived from an EMBL/GenBank/DDBJ whole genome shotgun (WGS) entry which is preliminary data.</text>
</comment>
<dbReference type="AlphaFoldDB" id="A0AAN6E871"/>
<feature type="region of interest" description="Disordered" evidence="1">
    <location>
        <begin position="261"/>
        <end position="280"/>
    </location>
</feature>
<feature type="compositionally biased region" description="Basic residues" evidence="1">
    <location>
        <begin position="208"/>
        <end position="220"/>
    </location>
</feature>